<dbReference type="SUPFAM" id="SSF48498">
    <property type="entry name" value="Tetracyclin repressor-like, C-terminal domain"/>
    <property type="match status" value="1"/>
</dbReference>
<dbReference type="Gene3D" id="1.10.10.60">
    <property type="entry name" value="Homeodomain-like"/>
    <property type="match status" value="1"/>
</dbReference>
<dbReference type="Proteomes" id="UP000234331">
    <property type="component" value="Unassembled WGS sequence"/>
</dbReference>
<keyword evidence="1" id="KW-0238">DNA-binding</keyword>
<dbReference type="AlphaFoldDB" id="A0A2I2L0T7"/>
<evidence type="ECO:0000313" key="3">
    <source>
        <dbReference type="EMBL" id="SNQ51543.1"/>
    </source>
</evidence>
<dbReference type="Gene3D" id="1.10.357.10">
    <property type="entry name" value="Tetracycline Repressor, domain 2"/>
    <property type="match status" value="1"/>
</dbReference>
<evidence type="ECO:0000256" key="1">
    <source>
        <dbReference type="ARBA" id="ARBA00023125"/>
    </source>
</evidence>
<dbReference type="InterPro" id="IPR009057">
    <property type="entry name" value="Homeodomain-like_sf"/>
</dbReference>
<protein>
    <submittedName>
        <fullName evidence="3">Transcriptional regulator</fullName>
    </submittedName>
</protein>
<proteinExistence type="predicted"/>
<dbReference type="Pfam" id="PF00440">
    <property type="entry name" value="TetR_N"/>
    <property type="match status" value="1"/>
</dbReference>
<name>A0A2I2L0T7_9ACTN</name>
<dbReference type="InterPro" id="IPR036271">
    <property type="entry name" value="Tet_transcr_reg_TetR-rel_C_sf"/>
</dbReference>
<gene>
    <name evidence="3" type="ORF">FRACA_730022</name>
</gene>
<organism evidence="3 4">
    <name type="scientific">Frankia canadensis</name>
    <dbReference type="NCBI Taxonomy" id="1836972"/>
    <lineage>
        <taxon>Bacteria</taxon>
        <taxon>Bacillati</taxon>
        <taxon>Actinomycetota</taxon>
        <taxon>Actinomycetes</taxon>
        <taxon>Frankiales</taxon>
        <taxon>Frankiaceae</taxon>
        <taxon>Frankia</taxon>
    </lineage>
</organism>
<reference evidence="3 4" key="1">
    <citation type="submission" date="2017-06" db="EMBL/GenBank/DDBJ databases">
        <authorList>
            <person name="Kim H.J."/>
            <person name="Triplett B.A."/>
        </authorList>
    </citation>
    <scope>NUCLEOTIDE SEQUENCE [LARGE SCALE GENOMIC DNA]</scope>
    <source>
        <strain evidence="3">FRACA_ARgP5</strain>
    </source>
</reference>
<evidence type="ECO:0000313" key="4">
    <source>
        <dbReference type="Proteomes" id="UP000234331"/>
    </source>
</evidence>
<dbReference type="GO" id="GO:0003677">
    <property type="term" value="F:DNA binding"/>
    <property type="evidence" value="ECO:0007669"/>
    <property type="project" value="UniProtKB-KW"/>
</dbReference>
<dbReference type="EMBL" id="FZMO01000540">
    <property type="protein sequence ID" value="SNQ51543.1"/>
    <property type="molecule type" value="Genomic_DNA"/>
</dbReference>
<keyword evidence="4" id="KW-1185">Reference proteome</keyword>
<sequence length="205" mass="22488">MPATASAGRPRSRRARGSISADGILSGAFEFCRSMPGEQLSMPRLAAFLDVGVTSIYWYYKSKQELLDAMAERALGTFYRSVAPLRGDRWEDVLSGFFVDVYSRLAADVVTREFVLGRIGGPAFRQEAARWPRATELLERLGRAGFPTGMAWHAFQTLVNFARGSLLAERAGDTDPASEFTVGVNAIVLGFRHLLAAELREHAAA</sequence>
<dbReference type="InterPro" id="IPR001647">
    <property type="entry name" value="HTH_TetR"/>
</dbReference>
<feature type="domain" description="HTH tetR-type" evidence="2">
    <location>
        <begin position="38"/>
        <end position="70"/>
    </location>
</feature>
<accession>A0A2I2L0T7</accession>
<dbReference type="OrthoDB" id="3214072at2"/>
<evidence type="ECO:0000259" key="2">
    <source>
        <dbReference type="Pfam" id="PF00440"/>
    </source>
</evidence>
<dbReference type="SUPFAM" id="SSF46689">
    <property type="entry name" value="Homeodomain-like"/>
    <property type="match status" value="1"/>
</dbReference>
<dbReference type="RefSeq" id="WP_101835546.1">
    <property type="nucleotide sequence ID" value="NZ_FZMO01000540.1"/>
</dbReference>